<proteinExistence type="predicted"/>
<name>A0ABT4GMV4_9BACL</name>
<dbReference type="Proteomes" id="UP001527099">
    <property type="component" value="Unassembled WGS sequence"/>
</dbReference>
<organism evidence="1 2">
    <name type="scientific">Paenibacillus alginolyticus</name>
    <dbReference type="NCBI Taxonomy" id="59839"/>
    <lineage>
        <taxon>Bacteria</taxon>
        <taxon>Bacillati</taxon>
        <taxon>Bacillota</taxon>
        <taxon>Bacilli</taxon>
        <taxon>Bacillales</taxon>
        <taxon>Paenibacillaceae</taxon>
        <taxon>Paenibacillus</taxon>
    </lineage>
</organism>
<evidence type="ECO:0000313" key="1">
    <source>
        <dbReference type="EMBL" id="MCY9697465.1"/>
    </source>
</evidence>
<protein>
    <submittedName>
        <fullName evidence="1">Uncharacterized protein</fullName>
    </submittedName>
</protein>
<reference evidence="1 2" key="1">
    <citation type="submission" date="2022-05" db="EMBL/GenBank/DDBJ databases">
        <title>Genome Sequencing of Bee-Associated Microbes.</title>
        <authorList>
            <person name="Dunlap C."/>
        </authorList>
    </citation>
    <scope>NUCLEOTIDE SEQUENCE [LARGE SCALE GENOMIC DNA]</scope>
    <source>
        <strain evidence="1 2">NRRL B-14421</strain>
    </source>
</reference>
<comment type="caution">
    <text evidence="1">The sequence shown here is derived from an EMBL/GenBank/DDBJ whole genome shotgun (WGS) entry which is preliminary data.</text>
</comment>
<dbReference type="RefSeq" id="WP_268618191.1">
    <property type="nucleotide sequence ID" value="NZ_JAMDMX010000144.1"/>
</dbReference>
<evidence type="ECO:0000313" key="2">
    <source>
        <dbReference type="Proteomes" id="UP001527099"/>
    </source>
</evidence>
<accession>A0ABT4GMV4</accession>
<dbReference type="EMBL" id="JAMDMX010000144">
    <property type="protein sequence ID" value="MCY9697465.1"/>
    <property type="molecule type" value="Genomic_DNA"/>
</dbReference>
<sequence>MFRFEIDDEKTDKAGVFETSKLQQSLKHYREHKEWYEQTVIQLGRLLLVQPPIECI</sequence>
<keyword evidence="2" id="KW-1185">Reference proteome</keyword>
<gene>
    <name evidence="1" type="ORF">M5X19_32090</name>
</gene>